<accession>A0A6M3KNY1</accession>
<protein>
    <submittedName>
        <fullName evidence="1">Uncharacterized protein</fullName>
    </submittedName>
</protein>
<dbReference type="EMBL" id="MT142517">
    <property type="protein sequence ID" value="QJA83757.1"/>
    <property type="molecule type" value="Genomic_DNA"/>
</dbReference>
<name>A0A6M3KNY1_9ZZZZ</name>
<proteinExistence type="predicted"/>
<evidence type="ECO:0000313" key="1">
    <source>
        <dbReference type="EMBL" id="QJA83757.1"/>
    </source>
</evidence>
<dbReference type="AlphaFoldDB" id="A0A6M3KNY1"/>
<sequence length="129" mass="14413">MKTLKVKNLDEVYSLIKSLSGELSVTGWAASYEGVYFLEADTLLGWFLRNISDVKKGVKNLLVASAYGDGKGYSILMDRILLSSEPTTLGLLVVVKVEWNSDNGFHDYSGKYETECGSREHTFLLKYSE</sequence>
<gene>
    <name evidence="1" type="ORF">MM415A00253_0005</name>
</gene>
<reference evidence="1" key="1">
    <citation type="submission" date="2020-03" db="EMBL/GenBank/DDBJ databases">
        <title>The deep terrestrial virosphere.</title>
        <authorList>
            <person name="Holmfeldt K."/>
            <person name="Nilsson E."/>
            <person name="Simone D."/>
            <person name="Lopez-Fernandez M."/>
            <person name="Wu X."/>
            <person name="de Brujin I."/>
            <person name="Lundin D."/>
            <person name="Andersson A."/>
            <person name="Bertilsson S."/>
            <person name="Dopson M."/>
        </authorList>
    </citation>
    <scope>NUCLEOTIDE SEQUENCE</scope>
    <source>
        <strain evidence="1">MM415A00253</strain>
    </source>
</reference>
<organism evidence="1">
    <name type="scientific">viral metagenome</name>
    <dbReference type="NCBI Taxonomy" id="1070528"/>
    <lineage>
        <taxon>unclassified sequences</taxon>
        <taxon>metagenomes</taxon>
        <taxon>organismal metagenomes</taxon>
    </lineage>
</organism>